<feature type="domain" description="GIY-YIG" evidence="1">
    <location>
        <begin position="31"/>
        <end position="116"/>
    </location>
</feature>
<organism evidence="2 3">
    <name type="scientific">Laceyella tengchongensis</name>
    <dbReference type="NCBI Taxonomy" id="574699"/>
    <lineage>
        <taxon>Bacteria</taxon>
        <taxon>Bacillati</taxon>
        <taxon>Bacillota</taxon>
        <taxon>Bacilli</taxon>
        <taxon>Bacillales</taxon>
        <taxon>Thermoactinomycetaceae</taxon>
        <taxon>Laceyella</taxon>
    </lineage>
</organism>
<dbReference type="SUPFAM" id="SSF82771">
    <property type="entry name" value="GIY-YIG endonuclease"/>
    <property type="match status" value="1"/>
</dbReference>
<evidence type="ECO:0000313" key="2">
    <source>
        <dbReference type="EMBL" id="SMP22418.1"/>
    </source>
</evidence>
<comment type="caution">
    <text evidence="2">The sequence shown here is derived from an EMBL/GenBank/DDBJ whole genome shotgun (WGS) entry which is preliminary data.</text>
</comment>
<dbReference type="InterPro" id="IPR035901">
    <property type="entry name" value="GIY-YIG_endonuc_sf"/>
</dbReference>
<dbReference type="AlphaFoldDB" id="A0AA46AFP1"/>
<evidence type="ECO:0000313" key="3">
    <source>
        <dbReference type="Proteomes" id="UP001157946"/>
    </source>
</evidence>
<dbReference type="InterPro" id="IPR000305">
    <property type="entry name" value="GIY-YIG_endonuc"/>
</dbReference>
<accession>A0AA46AFP1</accession>
<sequence>MNINFDRIIPVEDVLHPGFAYWLRKHDLSHSISGLYFFYNDTGNLLYIGWSSDLTKRVRTHLKGNANTKRFIAEVAEVRLLFADSFDAFREQYPECCEGVDIEYYLIEKMSPKYNDARPRPKVHP</sequence>
<dbReference type="Proteomes" id="UP001157946">
    <property type="component" value="Unassembled WGS sequence"/>
</dbReference>
<evidence type="ECO:0000259" key="1">
    <source>
        <dbReference type="PROSITE" id="PS50164"/>
    </source>
</evidence>
<gene>
    <name evidence="2" type="ORF">SAMN06265361_10460</name>
</gene>
<proteinExistence type="predicted"/>
<dbReference type="PROSITE" id="PS50164">
    <property type="entry name" value="GIY_YIG"/>
    <property type="match status" value="1"/>
</dbReference>
<protein>
    <submittedName>
        <fullName evidence="2">GIY-YIG catalytic domain-containing protein</fullName>
    </submittedName>
</protein>
<dbReference type="SMART" id="SM00465">
    <property type="entry name" value="GIYc"/>
    <property type="match status" value="1"/>
</dbReference>
<dbReference type="EMBL" id="FXTU01000004">
    <property type="protein sequence ID" value="SMP22418.1"/>
    <property type="molecule type" value="Genomic_DNA"/>
</dbReference>
<dbReference type="Pfam" id="PF01541">
    <property type="entry name" value="GIY-YIG"/>
    <property type="match status" value="1"/>
</dbReference>
<reference evidence="2" key="1">
    <citation type="submission" date="2017-05" db="EMBL/GenBank/DDBJ databases">
        <authorList>
            <person name="Varghese N."/>
            <person name="Submissions S."/>
        </authorList>
    </citation>
    <scope>NUCLEOTIDE SEQUENCE</scope>
    <source>
        <strain evidence="2">DSM 45262</strain>
    </source>
</reference>
<name>A0AA46AFP1_9BACL</name>
<keyword evidence="3" id="KW-1185">Reference proteome</keyword>
<dbReference type="RefSeq" id="WP_106343014.1">
    <property type="nucleotide sequence ID" value="NZ_FXTU01000004.1"/>
</dbReference>
<dbReference type="Gene3D" id="3.40.1440.10">
    <property type="entry name" value="GIY-YIG endonuclease"/>
    <property type="match status" value="1"/>
</dbReference>